<reference evidence="3" key="1">
    <citation type="journal article" date="2014" name="Int. J. Syst. Evol. Microbiol.">
        <title>Complete genome sequence of Corynebacterium casei LMG S-19264T (=DSM 44701T), isolated from a smear-ripened cheese.</title>
        <authorList>
            <consortium name="US DOE Joint Genome Institute (JGI-PGF)"/>
            <person name="Walter F."/>
            <person name="Albersmeier A."/>
            <person name="Kalinowski J."/>
            <person name="Ruckert C."/>
        </authorList>
    </citation>
    <scope>NUCLEOTIDE SEQUENCE</scope>
    <source>
        <strain evidence="3">KCTC 32437</strain>
    </source>
</reference>
<dbReference type="CDD" id="cd04301">
    <property type="entry name" value="NAT_SF"/>
    <property type="match status" value="1"/>
</dbReference>
<evidence type="ECO:0000259" key="2">
    <source>
        <dbReference type="PROSITE" id="PS51186"/>
    </source>
</evidence>
<reference evidence="3" key="2">
    <citation type="submission" date="2020-09" db="EMBL/GenBank/DDBJ databases">
        <authorList>
            <person name="Sun Q."/>
            <person name="Kim S."/>
        </authorList>
    </citation>
    <scope>NUCLEOTIDE SEQUENCE</scope>
    <source>
        <strain evidence="3">KCTC 32437</strain>
    </source>
</reference>
<comment type="caution">
    <text evidence="3">The sequence shown here is derived from an EMBL/GenBank/DDBJ whole genome shotgun (WGS) entry which is preliminary data.</text>
</comment>
<proteinExistence type="predicted"/>
<accession>A0A918VND1</accession>
<gene>
    <name evidence="3" type="ORF">GCM10007989_07130</name>
</gene>
<organism evidence="3 4">
    <name type="scientific">Devosia pacifica</name>
    <dbReference type="NCBI Taxonomy" id="1335967"/>
    <lineage>
        <taxon>Bacteria</taxon>
        <taxon>Pseudomonadati</taxon>
        <taxon>Pseudomonadota</taxon>
        <taxon>Alphaproteobacteria</taxon>
        <taxon>Hyphomicrobiales</taxon>
        <taxon>Devosiaceae</taxon>
        <taxon>Devosia</taxon>
    </lineage>
</organism>
<dbReference type="Gene3D" id="3.40.630.30">
    <property type="match status" value="1"/>
</dbReference>
<feature type="region of interest" description="Disordered" evidence="1">
    <location>
        <begin position="1"/>
        <end position="22"/>
    </location>
</feature>
<evidence type="ECO:0000256" key="1">
    <source>
        <dbReference type="SAM" id="MobiDB-lite"/>
    </source>
</evidence>
<dbReference type="GO" id="GO:0016747">
    <property type="term" value="F:acyltransferase activity, transferring groups other than amino-acyl groups"/>
    <property type="evidence" value="ECO:0007669"/>
    <property type="project" value="InterPro"/>
</dbReference>
<sequence>MSTAAIVENEDHQVSHATRQPSGYRAATSDDLKWVHGRLMEAIDTSPHYAADFKAYEKARISQDYLGALIEADPFHVMVFERNGEPAAFMISGPELGTLWLYWSYVLPEHRRSRLGLSGMRDFIAHWDNGRFHKIATYTKPGNDVAEAIMKRFQYRLVARLEQHIFGEDYLLYERALTKREPGYDLGLRLGMRARLGRRVRRLLRL</sequence>
<name>A0A918VND1_9HYPH</name>
<keyword evidence="4" id="KW-1185">Reference proteome</keyword>
<dbReference type="SUPFAM" id="SSF55729">
    <property type="entry name" value="Acyl-CoA N-acyltransferases (Nat)"/>
    <property type="match status" value="1"/>
</dbReference>
<dbReference type="PROSITE" id="PS51186">
    <property type="entry name" value="GNAT"/>
    <property type="match status" value="1"/>
</dbReference>
<protein>
    <recommendedName>
        <fullName evidence="2">N-acetyltransferase domain-containing protein</fullName>
    </recommendedName>
</protein>
<dbReference type="InterPro" id="IPR016181">
    <property type="entry name" value="Acyl_CoA_acyltransferase"/>
</dbReference>
<feature type="domain" description="N-acetyltransferase" evidence="2">
    <location>
        <begin position="35"/>
        <end position="178"/>
    </location>
</feature>
<dbReference type="RefSeq" id="WP_189423498.1">
    <property type="nucleotide sequence ID" value="NZ_BMZE01000001.1"/>
</dbReference>
<dbReference type="InterPro" id="IPR000182">
    <property type="entry name" value="GNAT_dom"/>
</dbReference>
<dbReference type="Proteomes" id="UP000646579">
    <property type="component" value="Unassembled WGS sequence"/>
</dbReference>
<dbReference type="AlphaFoldDB" id="A0A918VND1"/>
<dbReference type="Pfam" id="PF00583">
    <property type="entry name" value="Acetyltransf_1"/>
    <property type="match status" value="1"/>
</dbReference>
<evidence type="ECO:0000313" key="4">
    <source>
        <dbReference type="Proteomes" id="UP000646579"/>
    </source>
</evidence>
<dbReference type="EMBL" id="BMZE01000001">
    <property type="protein sequence ID" value="GHA14972.1"/>
    <property type="molecule type" value="Genomic_DNA"/>
</dbReference>
<evidence type="ECO:0000313" key="3">
    <source>
        <dbReference type="EMBL" id="GHA14972.1"/>
    </source>
</evidence>